<dbReference type="AlphaFoldDB" id="A0AAV5RQ24"/>
<dbReference type="SMART" id="SM00101">
    <property type="entry name" value="14_3_3"/>
    <property type="match status" value="1"/>
</dbReference>
<dbReference type="PROSITE" id="PS00796">
    <property type="entry name" value="1433_1"/>
    <property type="match status" value="1"/>
</dbReference>
<evidence type="ECO:0000256" key="1">
    <source>
        <dbReference type="ARBA" id="ARBA00006141"/>
    </source>
</evidence>
<feature type="region of interest" description="Disordered" evidence="3">
    <location>
        <begin position="243"/>
        <end position="273"/>
    </location>
</feature>
<evidence type="ECO:0000256" key="3">
    <source>
        <dbReference type="SAM" id="MobiDB-lite"/>
    </source>
</evidence>
<keyword evidence="6" id="KW-1185">Reference proteome</keyword>
<comment type="similarity">
    <text evidence="1">Belongs to the 14-3-3 family.</text>
</comment>
<dbReference type="SUPFAM" id="SSF48445">
    <property type="entry name" value="14-3-3 protein"/>
    <property type="match status" value="1"/>
</dbReference>
<dbReference type="FunFam" id="1.20.190.20:FF:000001">
    <property type="entry name" value="14-3-3 gamma 1"/>
    <property type="match status" value="1"/>
</dbReference>
<comment type="caution">
    <text evidence="5">The sequence shown here is derived from an EMBL/GenBank/DDBJ whole genome shotgun (WGS) entry which is preliminary data.</text>
</comment>
<dbReference type="PANTHER" id="PTHR18860">
    <property type="entry name" value="14-3-3 PROTEIN"/>
    <property type="match status" value="1"/>
</dbReference>
<gene>
    <name evidence="5" type="ORF">DASB73_037910</name>
</gene>
<dbReference type="EMBL" id="BTGC01000008">
    <property type="protein sequence ID" value="GMM52828.1"/>
    <property type="molecule type" value="Genomic_DNA"/>
</dbReference>
<dbReference type="InterPro" id="IPR036815">
    <property type="entry name" value="14-3-3_dom_sf"/>
</dbReference>
<evidence type="ECO:0000313" key="6">
    <source>
        <dbReference type="Proteomes" id="UP001362899"/>
    </source>
</evidence>
<name>A0AAV5RQ24_STABA</name>
<dbReference type="PIRSF" id="PIRSF000868">
    <property type="entry name" value="14-3-3"/>
    <property type="match status" value="1"/>
</dbReference>
<evidence type="ECO:0000256" key="2">
    <source>
        <dbReference type="PIRSR" id="PIRSR000868-1"/>
    </source>
</evidence>
<reference evidence="5 6" key="1">
    <citation type="journal article" date="2023" name="Elife">
        <title>Identification of key yeast species and microbe-microbe interactions impacting larval growth of Drosophila in the wild.</title>
        <authorList>
            <person name="Mure A."/>
            <person name="Sugiura Y."/>
            <person name="Maeda R."/>
            <person name="Honda K."/>
            <person name="Sakurai N."/>
            <person name="Takahashi Y."/>
            <person name="Watada M."/>
            <person name="Katoh T."/>
            <person name="Gotoh A."/>
            <person name="Gotoh Y."/>
            <person name="Taniguchi I."/>
            <person name="Nakamura K."/>
            <person name="Hayashi T."/>
            <person name="Katayama T."/>
            <person name="Uemura T."/>
            <person name="Hattori Y."/>
        </authorList>
    </citation>
    <scope>NUCLEOTIDE SEQUENCE [LARGE SCALE GENOMIC DNA]</scope>
    <source>
        <strain evidence="5 6">SB-73</strain>
    </source>
</reference>
<feature type="compositionally biased region" description="Low complexity" evidence="3">
    <location>
        <begin position="245"/>
        <end position="267"/>
    </location>
</feature>
<protein>
    <submittedName>
        <fullName evidence="5">14-3-3 family protein</fullName>
    </submittedName>
</protein>
<dbReference type="InterPro" id="IPR000308">
    <property type="entry name" value="14-3-3"/>
</dbReference>
<dbReference type="Proteomes" id="UP001362899">
    <property type="component" value="Unassembled WGS sequence"/>
</dbReference>
<feature type="site" description="Interaction with phosphoserine on interacting protein" evidence="2">
    <location>
        <position position="130"/>
    </location>
</feature>
<feature type="site" description="Interaction with phosphoserine on interacting protein" evidence="2">
    <location>
        <position position="57"/>
    </location>
</feature>
<evidence type="ECO:0000313" key="5">
    <source>
        <dbReference type="EMBL" id="GMM52828.1"/>
    </source>
</evidence>
<dbReference type="Pfam" id="PF00244">
    <property type="entry name" value="14-3-3"/>
    <property type="match status" value="1"/>
</dbReference>
<accession>A0AAV5RQ24</accession>
<sequence length="273" mass="30941">MSTREDYTYLAKLSEHAERYDEMVNYMKACVEQSNELTVEERNLLSVAYKNVVGARRASWRIVASIEQREESKGNSEQVDLIRNYREKIEKELGDICHDILKVLDSYLIPSAKTGEYKVFYYKLKGDYYRYLAEICLNEERVEAAQQSLKAYEVASEIANSELTPTHSLRIGLALNFSVFYYEILNNPEKACKLAKDAFDQAILKVEVLSDESFKDSILIMNLLKDNLTLWTGDMQDANTHNQLENSEQASAENSESAAAAAAAAPATDQPAE</sequence>
<dbReference type="InterPro" id="IPR023409">
    <property type="entry name" value="14-3-3_CS"/>
</dbReference>
<feature type="domain" description="14-3-3" evidence="4">
    <location>
        <begin position="4"/>
        <end position="245"/>
    </location>
</feature>
<dbReference type="PRINTS" id="PR00305">
    <property type="entry name" value="1433ZETA"/>
</dbReference>
<proteinExistence type="inferred from homology"/>
<dbReference type="InterPro" id="IPR023410">
    <property type="entry name" value="14-3-3_domain"/>
</dbReference>
<evidence type="ECO:0000259" key="4">
    <source>
        <dbReference type="SMART" id="SM00101"/>
    </source>
</evidence>
<dbReference type="Gene3D" id="1.20.190.20">
    <property type="entry name" value="14-3-3 domain"/>
    <property type="match status" value="1"/>
</dbReference>
<organism evidence="5 6">
    <name type="scientific">Starmerella bacillaris</name>
    <name type="common">Yeast</name>
    <name type="synonym">Candida zemplinina</name>
    <dbReference type="NCBI Taxonomy" id="1247836"/>
    <lineage>
        <taxon>Eukaryota</taxon>
        <taxon>Fungi</taxon>
        <taxon>Dikarya</taxon>
        <taxon>Ascomycota</taxon>
        <taxon>Saccharomycotina</taxon>
        <taxon>Dipodascomycetes</taxon>
        <taxon>Dipodascales</taxon>
        <taxon>Trichomonascaceae</taxon>
        <taxon>Starmerella</taxon>
    </lineage>
</organism>